<dbReference type="EMBL" id="ML976615">
    <property type="protein sequence ID" value="KAF1849444.1"/>
    <property type="molecule type" value="Genomic_DNA"/>
</dbReference>
<feature type="region of interest" description="Disordered" evidence="1">
    <location>
        <begin position="1"/>
        <end position="72"/>
    </location>
</feature>
<dbReference type="SUPFAM" id="SSF52540">
    <property type="entry name" value="P-loop containing nucleoside triphosphate hydrolases"/>
    <property type="match status" value="2"/>
</dbReference>
<protein>
    <recommendedName>
        <fullName evidence="2">DNA2/NAM7 helicase helicase domain-containing protein</fullName>
    </recommendedName>
</protein>
<dbReference type="PANTHER" id="PTHR10887:SF495">
    <property type="entry name" value="HELICASE SENATAXIN ISOFORM X1-RELATED"/>
    <property type="match status" value="1"/>
</dbReference>
<dbReference type="AlphaFoldDB" id="A0A9P4GQG3"/>
<organism evidence="3 4">
    <name type="scientific">Cucurbitaria berberidis CBS 394.84</name>
    <dbReference type="NCBI Taxonomy" id="1168544"/>
    <lineage>
        <taxon>Eukaryota</taxon>
        <taxon>Fungi</taxon>
        <taxon>Dikarya</taxon>
        <taxon>Ascomycota</taxon>
        <taxon>Pezizomycotina</taxon>
        <taxon>Dothideomycetes</taxon>
        <taxon>Pleosporomycetidae</taxon>
        <taxon>Pleosporales</taxon>
        <taxon>Pleosporineae</taxon>
        <taxon>Cucurbitariaceae</taxon>
        <taxon>Cucurbitaria</taxon>
    </lineage>
</organism>
<name>A0A9P4GQG3_9PLEO</name>
<reference evidence="3" key="1">
    <citation type="submission" date="2020-01" db="EMBL/GenBank/DDBJ databases">
        <authorList>
            <consortium name="DOE Joint Genome Institute"/>
            <person name="Haridas S."/>
            <person name="Albert R."/>
            <person name="Binder M."/>
            <person name="Bloem J."/>
            <person name="Labutti K."/>
            <person name="Salamov A."/>
            <person name="Andreopoulos B."/>
            <person name="Baker S.E."/>
            <person name="Barry K."/>
            <person name="Bills G."/>
            <person name="Bluhm B.H."/>
            <person name="Cannon C."/>
            <person name="Castanera R."/>
            <person name="Culley D.E."/>
            <person name="Daum C."/>
            <person name="Ezra D."/>
            <person name="Gonzalez J.B."/>
            <person name="Henrissat B."/>
            <person name="Kuo A."/>
            <person name="Liang C."/>
            <person name="Lipzen A."/>
            <person name="Lutzoni F."/>
            <person name="Magnuson J."/>
            <person name="Mondo S."/>
            <person name="Nolan M."/>
            <person name="Ohm R."/>
            <person name="Pangilinan J."/>
            <person name="Park H.-J."/>
            <person name="Ramirez L."/>
            <person name="Alfaro M."/>
            <person name="Sun H."/>
            <person name="Tritt A."/>
            <person name="Yoshinaga Y."/>
            <person name="Zwiers L.-H."/>
            <person name="Turgeon B.G."/>
            <person name="Goodwin S.B."/>
            <person name="Spatafora J.W."/>
            <person name="Crous P.W."/>
            <person name="Grigoriev I.V."/>
        </authorList>
    </citation>
    <scope>NUCLEOTIDE SEQUENCE</scope>
    <source>
        <strain evidence="3">CBS 394.84</strain>
    </source>
</reference>
<dbReference type="InterPro" id="IPR041677">
    <property type="entry name" value="DNA2/NAM7_AAA_11"/>
</dbReference>
<evidence type="ECO:0000259" key="2">
    <source>
        <dbReference type="Pfam" id="PF13086"/>
    </source>
</evidence>
<evidence type="ECO:0000313" key="3">
    <source>
        <dbReference type="EMBL" id="KAF1849444.1"/>
    </source>
</evidence>
<dbReference type="InterPro" id="IPR045055">
    <property type="entry name" value="DNA2/NAM7-like"/>
</dbReference>
<evidence type="ECO:0000313" key="4">
    <source>
        <dbReference type="Proteomes" id="UP000800039"/>
    </source>
</evidence>
<accession>A0A9P4GQG3</accession>
<dbReference type="GeneID" id="63856055"/>
<evidence type="ECO:0000256" key="1">
    <source>
        <dbReference type="SAM" id="MobiDB-lite"/>
    </source>
</evidence>
<feature type="region of interest" description="Disordered" evidence="1">
    <location>
        <begin position="175"/>
        <end position="205"/>
    </location>
</feature>
<keyword evidence="4" id="KW-1185">Reference proteome</keyword>
<comment type="caution">
    <text evidence="3">The sequence shown here is derived from an EMBL/GenBank/DDBJ whole genome shotgun (WGS) entry which is preliminary data.</text>
</comment>
<dbReference type="Pfam" id="PF13086">
    <property type="entry name" value="AAA_11"/>
    <property type="match status" value="1"/>
</dbReference>
<dbReference type="OrthoDB" id="3793553at2759"/>
<dbReference type="RefSeq" id="XP_040792007.1">
    <property type="nucleotide sequence ID" value="XM_040938798.1"/>
</dbReference>
<dbReference type="Proteomes" id="UP000800039">
    <property type="component" value="Unassembled WGS sequence"/>
</dbReference>
<dbReference type="InterPro" id="IPR027417">
    <property type="entry name" value="P-loop_NTPase"/>
</dbReference>
<dbReference type="Gene3D" id="3.40.50.300">
    <property type="entry name" value="P-loop containing nucleotide triphosphate hydrolases"/>
    <property type="match status" value="1"/>
</dbReference>
<feature type="compositionally biased region" description="Polar residues" evidence="1">
    <location>
        <begin position="1"/>
        <end position="26"/>
    </location>
</feature>
<feature type="domain" description="DNA2/NAM7 helicase helicase" evidence="2">
    <location>
        <begin position="680"/>
        <end position="917"/>
    </location>
</feature>
<dbReference type="GO" id="GO:0004386">
    <property type="term" value="F:helicase activity"/>
    <property type="evidence" value="ECO:0007669"/>
    <property type="project" value="InterPro"/>
</dbReference>
<proteinExistence type="predicted"/>
<sequence>MSASARQTPAPNNGEPSQGSGSQTAPPVSVGTDAMDVDNTTELPFRSAPPAPSNGELTPAQEGANEEGLTDEGVMEGISYQGRPVRKRLQDCSDALRKQILDRRPDLYQNPMKLSSGEDIDFGDIFELRSNDVPSHLPKWVRERSRQVCVLGFRDTATPDEAVFLVGASLLAEPKKVESEAQTQNQSKKGKDKGKGKANVDEAGPVKPKVAKDAVKASLHLDSQTPNIQLTTRKLGQEAGKSDILSTRIYGSDLAIGEDGKVIIQMRPTLEHIMAEAFEAPGYLESGNASMTEVNTLREEGRLVEISFLMEEKKQRVWTGLRSKEIDEIRTRGRALSLKEKTATRDFTVQQLDKAERVCLYFRVENESQFDAFAHLSDYMRRIFTIACHGQHYWFYRRQLQLGGLKSADLEEIPLPKINFEVPRWLVTEWEFDEACDENGTVSHSNPRPYTWRYHRFFDQYPNSNEAAFMLKLGIESEAARQQRDLHELVQSKDQVYFRGLFKHVDRPGTFVVQIFLADNSVFTDRKLKMPSIDTRIKLQIDPVDPSHPTPSNMKTYRGVVCEDLYNNGASFCCIVRGTEAIWGDSKTKLNPTVEQPVYISYTIDTVPHERQMMSVRRIQEIDSDRKPFGVDMKALFLADATPAPETNHLAFNTVPAELKRFEEYIDKQKPKPNHMQKLGAMDTTQSNSGITCIQGPPGCGKTDIVKVIGNAQVLLDRKVMYCAPQNEAVLNLFETFDKTAKANPGVPLNDEEYVHFTGAYQSINDAEKLKLTNELLRQDPGMSAEDAEVMVSGRNILVEYARMSLGRQSGMPEHDWTFGTKLRTMIERWASQELHVDFPNRQHSREYVKHVMKLPEVKNRDAKKEYLDYIGQLETLLGAYYLKNVVKVVFCTLSTSAHALLAANFTPDELIIDESAHESIGGIITPCGVY</sequence>
<dbReference type="PANTHER" id="PTHR10887">
    <property type="entry name" value="DNA2/NAM7 HELICASE FAMILY"/>
    <property type="match status" value="1"/>
</dbReference>
<gene>
    <name evidence="3" type="ORF">K460DRAFT_91013</name>
</gene>